<feature type="domain" description="PIN" evidence="5">
    <location>
        <begin position="3"/>
        <end position="120"/>
    </location>
</feature>
<dbReference type="AlphaFoldDB" id="A0A6J7M0T5"/>
<dbReference type="Gene3D" id="3.40.50.1010">
    <property type="entry name" value="5'-nuclease"/>
    <property type="match status" value="1"/>
</dbReference>
<evidence type="ECO:0000256" key="3">
    <source>
        <dbReference type="ARBA" id="ARBA00022723"/>
    </source>
</evidence>
<dbReference type="GO" id="GO:0016787">
    <property type="term" value="F:hydrolase activity"/>
    <property type="evidence" value="ECO:0007669"/>
    <property type="project" value="UniProtKB-KW"/>
</dbReference>
<evidence type="ECO:0000256" key="2">
    <source>
        <dbReference type="ARBA" id="ARBA00022722"/>
    </source>
</evidence>
<evidence type="ECO:0000259" key="5">
    <source>
        <dbReference type="Pfam" id="PF01850"/>
    </source>
</evidence>
<dbReference type="SUPFAM" id="SSF88723">
    <property type="entry name" value="PIN domain-like"/>
    <property type="match status" value="1"/>
</dbReference>
<dbReference type="CDD" id="cd09874">
    <property type="entry name" value="PIN_MT3492-like"/>
    <property type="match status" value="1"/>
</dbReference>
<reference evidence="6" key="1">
    <citation type="submission" date="2020-05" db="EMBL/GenBank/DDBJ databases">
        <authorList>
            <person name="Chiriac C."/>
            <person name="Salcher M."/>
            <person name="Ghai R."/>
            <person name="Kavagutti S V."/>
        </authorList>
    </citation>
    <scope>NUCLEOTIDE SEQUENCE</scope>
</reference>
<accession>A0A6J7M0T5</accession>
<sequence>MIIYCDSSVLLKRVLDEAGAAEFRSQFQGFIDGGTALATSALGELEVSRVCRRHFGDEGLEDARAALEDIAIMAVSDAILRNAADIPHRHLRSADAIHVASAFTLRADLVLTEDRQMRTACEELGLPVG</sequence>
<evidence type="ECO:0000256" key="4">
    <source>
        <dbReference type="ARBA" id="ARBA00022801"/>
    </source>
</evidence>
<evidence type="ECO:0000313" key="6">
    <source>
        <dbReference type="EMBL" id="CAB4971264.1"/>
    </source>
</evidence>
<dbReference type="GO" id="GO:0004540">
    <property type="term" value="F:RNA nuclease activity"/>
    <property type="evidence" value="ECO:0007669"/>
    <property type="project" value="InterPro"/>
</dbReference>
<dbReference type="GO" id="GO:0046872">
    <property type="term" value="F:metal ion binding"/>
    <property type="evidence" value="ECO:0007669"/>
    <property type="project" value="UniProtKB-KW"/>
</dbReference>
<evidence type="ECO:0000256" key="1">
    <source>
        <dbReference type="ARBA" id="ARBA00022649"/>
    </source>
</evidence>
<dbReference type="InterPro" id="IPR029060">
    <property type="entry name" value="PIN-like_dom_sf"/>
</dbReference>
<keyword evidence="1" id="KW-1277">Toxin-antitoxin system</keyword>
<dbReference type="Pfam" id="PF01850">
    <property type="entry name" value="PIN"/>
    <property type="match status" value="1"/>
</dbReference>
<keyword evidence="3" id="KW-0479">Metal-binding</keyword>
<proteinExistence type="inferred from homology"/>
<dbReference type="InterPro" id="IPR022907">
    <property type="entry name" value="VapC_family"/>
</dbReference>
<keyword evidence="2" id="KW-0540">Nuclease</keyword>
<dbReference type="InterPro" id="IPR002716">
    <property type="entry name" value="PIN_dom"/>
</dbReference>
<dbReference type="EMBL" id="CAFBNE010000199">
    <property type="protein sequence ID" value="CAB4971264.1"/>
    <property type="molecule type" value="Genomic_DNA"/>
</dbReference>
<organism evidence="6">
    <name type="scientific">freshwater metagenome</name>
    <dbReference type="NCBI Taxonomy" id="449393"/>
    <lineage>
        <taxon>unclassified sequences</taxon>
        <taxon>metagenomes</taxon>
        <taxon>ecological metagenomes</taxon>
    </lineage>
</organism>
<gene>
    <name evidence="6" type="ORF">UFOPK3772_03398</name>
</gene>
<keyword evidence="4" id="KW-0378">Hydrolase</keyword>
<name>A0A6J7M0T5_9ZZZZ</name>
<protein>
    <submittedName>
        <fullName evidence="6">Unannotated protein</fullName>
    </submittedName>
</protein>
<dbReference type="HAMAP" id="MF_00265">
    <property type="entry name" value="VapC_Nob1"/>
    <property type="match status" value="1"/>
</dbReference>